<dbReference type="PANTHER" id="PTHR43639">
    <property type="entry name" value="OXIDOREDUCTASE, SHORT-CHAIN DEHYDROGENASE/REDUCTASE FAMILY (AFU_ORTHOLOGUE AFUA_5G02870)"/>
    <property type="match status" value="1"/>
</dbReference>
<gene>
    <name evidence="4" type="ORF">HX882_14050</name>
</gene>
<protein>
    <submittedName>
        <fullName evidence="4">SDR family oxidoreductase</fullName>
    </submittedName>
</protein>
<feature type="domain" description="Ketoreductase" evidence="3">
    <location>
        <begin position="3"/>
        <end position="189"/>
    </location>
</feature>
<dbReference type="Proteomes" id="UP000539985">
    <property type="component" value="Unassembled WGS sequence"/>
</dbReference>
<evidence type="ECO:0000313" key="5">
    <source>
        <dbReference type="Proteomes" id="UP000539985"/>
    </source>
</evidence>
<dbReference type="Gene3D" id="3.40.50.720">
    <property type="entry name" value="NAD(P)-binding Rossmann-like Domain"/>
    <property type="match status" value="1"/>
</dbReference>
<dbReference type="RefSeq" id="WP_177102501.1">
    <property type="nucleotide sequence ID" value="NZ_JACAQB010000006.1"/>
</dbReference>
<evidence type="ECO:0000313" key="4">
    <source>
        <dbReference type="EMBL" id="NWB97018.1"/>
    </source>
</evidence>
<sequence>MTKTIVITGGSRGIGAAIARAAACEGYRTVINYHRSQAEAEALRSELVEQGAEVITVQADVSTSEGAAKLFSEVDSVFGSIDVLIANAGITGAMVPIEEFDEERIATVLASNVHSLVFCAREAVRRMSTKHGGKGGSIVVMSSVAARLGGMRGMLAYTVSKGAADAFTLGMSRELIGTGIRINALRPGMIETGIHDVIGGKAALAQAAPMIPLGRIGHPDEVAEAALWLASDKASYVHGALLDITGGR</sequence>
<dbReference type="PRINTS" id="PR00081">
    <property type="entry name" value="GDHRDH"/>
</dbReference>
<dbReference type="InterPro" id="IPR020904">
    <property type="entry name" value="Sc_DH/Rdtase_CS"/>
</dbReference>
<dbReference type="CDD" id="cd05233">
    <property type="entry name" value="SDR_c"/>
    <property type="match status" value="1"/>
</dbReference>
<proteinExistence type="inferred from homology"/>
<accession>A0A7Y7XDZ3</accession>
<comment type="similarity">
    <text evidence="1">Belongs to the short-chain dehydrogenases/reductases (SDR) family.</text>
</comment>
<dbReference type="InterPro" id="IPR002347">
    <property type="entry name" value="SDR_fam"/>
</dbReference>
<evidence type="ECO:0000259" key="3">
    <source>
        <dbReference type="SMART" id="SM00822"/>
    </source>
</evidence>
<dbReference type="SMART" id="SM00822">
    <property type="entry name" value="PKS_KR"/>
    <property type="match status" value="1"/>
</dbReference>
<dbReference type="Pfam" id="PF13561">
    <property type="entry name" value="adh_short_C2"/>
    <property type="match status" value="1"/>
</dbReference>
<reference evidence="4 5" key="1">
    <citation type="submission" date="2020-04" db="EMBL/GenBank/DDBJ databases">
        <title>Molecular characterization of pseudomonads from Agaricus bisporus reveal novel blotch 2 pathogens in Western Europe.</title>
        <authorList>
            <person name="Taparia T."/>
            <person name="Krijger M."/>
            <person name="Haynes E."/>
            <person name="Elpinstone J.G."/>
            <person name="Noble R."/>
            <person name="Van Der Wolf J."/>
        </authorList>
    </citation>
    <scope>NUCLEOTIDE SEQUENCE [LARGE SCALE GENOMIC DNA]</scope>
    <source>
        <strain evidence="4 5">H7001</strain>
    </source>
</reference>
<comment type="caution">
    <text evidence="4">The sequence shown here is derived from an EMBL/GenBank/DDBJ whole genome shotgun (WGS) entry which is preliminary data.</text>
</comment>
<evidence type="ECO:0000256" key="2">
    <source>
        <dbReference type="ARBA" id="ARBA00023002"/>
    </source>
</evidence>
<keyword evidence="2" id="KW-0560">Oxidoreductase</keyword>
<dbReference type="InterPro" id="IPR036291">
    <property type="entry name" value="NAD(P)-bd_dom_sf"/>
</dbReference>
<dbReference type="InterPro" id="IPR057326">
    <property type="entry name" value="KR_dom"/>
</dbReference>
<dbReference type="PROSITE" id="PS00061">
    <property type="entry name" value="ADH_SHORT"/>
    <property type="match status" value="1"/>
</dbReference>
<dbReference type="AlphaFoldDB" id="A0A7Y7XDZ3"/>
<organism evidence="4 5">
    <name type="scientific">Pseudomonas gingeri</name>
    <dbReference type="NCBI Taxonomy" id="117681"/>
    <lineage>
        <taxon>Bacteria</taxon>
        <taxon>Pseudomonadati</taxon>
        <taxon>Pseudomonadota</taxon>
        <taxon>Gammaproteobacteria</taxon>
        <taxon>Pseudomonadales</taxon>
        <taxon>Pseudomonadaceae</taxon>
        <taxon>Pseudomonas</taxon>
    </lineage>
</organism>
<dbReference type="GO" id="GO:0016491">
    <property type="term" value="F:oxidoreductase activity"/>
    <property type="evidence" value="ECO:0007669"/>
    <property type="project" value="UniProtKB-KW"/>
</dbReference>
<dbReference type="PRINTS" id="PR00080">
    <property type="entry name" value="SDRFAMILY"/>
</dbReference>
<dbReference type="SUPFAM" id="SSF51735">
    <property type="entry name" value="NAD(P)-binding Rossmann-fold domains"/>
    <property type="match status" value="1"/>
</dbReference>
<evidence type="ECO:0000256" key="1">
    <source>
        <dbReference type="ARBA" id="ARBA00006484"/>
    </source>
</evidence>
<dbReference type="PANTHER" id="PTHR43639:SF1">
    <property type="entry name" value="SHORT-CHAIN DEHYDROGENASE_REDUCTASE FAMILY PROTEIN"/>
    <property type="match status" value="1"/>
</dbReference>
<name>A0A7Y7XDZ3_9PSED</name>
<dbReference type="FunFam" id="3.40.50.720:FF:000084">
    <property type="entry name" value="Short-chain dehydrogenase reductase"/>
    <property type="match status" value="1"/>
</dbReference>
<dbReference type="EMBL" id="JACAQB010000006">
    <property type="protein sequence ID" value="NWB97018.1"/>
    <property type="molecule type" value="Genomic_DNA"/>
</dbReference>